<dbReference type="Gene3D" id="3.30.310.260">
    <property type="match status" value="1"/>
</dbReference>
<evidence type="ECO:0000256" key="4">
    <source>
        <dbReference type="ARBA" id="ARBA00022801"/>
    </source>
</evidence>
<keyword evidence="4" id="KW-0378">Hydrolase</keyword>
<keyword evidence="3" id="KW-0227">DNA damage</keyword>
<dbReference type="Pfam" id="PF07934">
    <property type="entry name" value="OGG_N"/>
    <property type="match status" value="1"/>
</dbReference>
<dbReference type="GO" id="GO:0003684">
    <property type="term" value="F:damaged DNA binding"/>
    <property type="evidence" value="ECO:0007669"/>
    <property type="project" value="InterPro"/>
</dbReference>
<evidence type="ECO:0000256" key="6">
    <source>
        <dbReference type="ARBA" id="ARBA00023239"/>
    </source>
</evidence>
<dbReference type="Proteomes" id="UP000003011">
    <property type="component" value="Unassembled WGS sequence"/>
</dbReference>
<name>G5GJZ6_9FIRM</name>
<keyword evidence="7" id="KW-0511">Multifunctional enzyme</keyword>
<dbReference type="RefSeq" id="WP_005541685.1">
    <property type="nucleotide sequence ID" value="NZ_JH378836.1"/>
</dbReference>
<dbReference type="CDD" id="cd00056">
    <property type="entry name" value="ENDO3c"/>
    <property type="match status" value="1"/>
</dbReference>
<evidence type="ECO:0000313" key="11">
    <source>
        <dbReference type="EMBL" id="EHI55039.1"/>
    </source>
</evidence>
<dbReference type="SUPFAM" id="SSF48150">
    <property type="entry name" value="DNA-glycosylase"/>
    <property type="match status" value="1"/>
</dbReference>
<evidence type="ECO:0000256" key="2">
    <source>
        <dbReference type="ARBA" id="ARBA00012720"/>
    </source>
</evidence>
<reference evidence="11 12" key="1">
    <citation type="submission" date="2011-08" db="EMBL/GenBank/DDBJ databases">
        <title>The Genome Sequence of Johnsonella ignava ATCC 51276.</title>
        <authorList>
            <consortium name="The Broad Institute Genome Sequencing Platform"/>
            <person name="Earl A."/>
            <person name="Ward D."/>
            <person name="Feldgarden M."/>
            <person name="Gevers D."/>
            <person name="Izard J."/>
            <person name="Blanton J.M."/>
            <person name="Baranova O.V."/>
            <person name="Dewhirst F.E."/>
            <person name="Young S.K."/>
            <person name="Zeng Q."/>
            <person name="Gargeya S."/>
            <person name="Fitzgerald M."/>
            <person name="Haas B."/>
            <person name="Abouelleil A."/>
            <person name="Alvarado L."/>
            <person name="Arachchi H.M."/>
            <person name="Berlin A."/>
            <person name="Brown A."/>
            <person name="Chapman S.B."/>
            <person name="Chen Z."/>
            <person name="Dunbar C."/>
            <person name="Freedman E."/>
            <person name="Gearin G."/>
            <person name="Gellesch M."/>
            <person name="Goldberg J."/>
            <person name="Griggs A."/>
            <person name="Gujja S."/>
            <person name="Heiman D."/>
            <person name="Howarth C."/>
            <person name="Larson L."/>
            <person name="Lui A."/>
            <person name="MacDonald P.J.P."/>
            <person name="Montmayeur A."/>
            <person name="Murphy C."/>
            <person name="Neiman D."/>
            <person name="Pearson M."/>
            <person name="Priest M."/>
            <person name="Roberts A."/>
            <person name="Saif S."/>
            <person name="Shea T."/>
            <person name="Shenoy N."/>
            <person name="Sisk P."/>
            <person name="Stolte C."/>
            <person name="Sykes S."/>
            <person name="Wortman J."/>
            <person name="Nusbaum C."/>
            <person name="Birren B."/>
        </authorList>
    </citation>
    <scope>NUCLEOTIDE SEQUENCE [LARGE SCALE GENOMIC DNA]</scope>
    <source>
        <strain evidence="11 12">ATCC 51276</strain>
    </source>
</reference>
<dbReference type="InterPro" id="IPR012904">
    <property type="entry name" value="OGG_N"/>
</dbReference>
<dbReference type="InterPro" id="IPR011257">
    <property type="entry name" value="DNA_glycosylase"/>
</dbReference>
<dbReference type="InterPro" id="IPR052054">
    <property type="entry name" value="Oxidative_DNA_repair_enzyme"/>
</dbReference>
<evidence type="ECO:0000256" key="7">
    <source>
        <dbReference type="ARBA" id="ARBA00023268"/>
    </source>
</evidence>
<evidence type="ECO:0000256" key="9">
    <source>
        <dbReference type="ARBA" id="ARBA00044632"/>
    </source>
</evidence>
<dbReference type="Pfam" id="PF00730">
    <property type="entry name" value="HhH-GPD"/>
    <property type="match status" value="1"/>
</dbReference>
<accession>G5GJZ6</accession>
<evidence type="ECO:0000256" key="8">
    <source>
        <dbReference type="ARBA" id="ARBA00023295"/>
    </source>
</evidence>
<evidence type="ECO:0000256" key="3">
    <source>
        <dbReference type="ARBA" id="ARBA00022763"/>
    </source>
</evidence>
<dbReference type="SMART" id="SM00478">
    <property type="entry name" value="ENDO3c"/>
    <property type="match status" value="1"/>
</dbReference>
<dbReference type="Gene3D" id="1.10.1670.10">
    <property type="entry name" value="Helix-hairpin-Helix base-excision DNA repair enzymes (C-terminal)"/>
    <property type="match status" value="1"/>
</dbReference>
<comment type="catalytic activity">
    <reaction evidence="9">
        <text>2'-deoxyribonucleotide-(2'-deoxyribose 5'-phosphate)-2'-deoxyribonucleotide-DNA = a 3'-end 2'-deoxyribonucleotide-(2,3-dehydro-2,3-deoxyribose 5'-phosphate)-DNA + a 5'-end 5'-phospho-2'-deoxyribonucleoside-DNA + H(+)</text>
        <dbReference type="Rhea" id="RHEA:66592"/>
        <dbReference type="Rhea" id="RHEA-COMP:13180"/>
        <dbReference type="Rhea" id="RHEA-COMP:16897"/>
        <dbReference type="Rhea" id="RHEA-COMP:17067"/>
        <dbReference type="ChEBI" id="CHEBI:15378"/>
        <dbReference type="ChEBI" id="CHEBI:136412"/>
        <dbReference type="ChEBI" id="CHEBI:157695"/>
        <dbReference type="ChEBI" id="CHEBI:167181"/>
        <dbReference type="EC" id="4.2.99.18"/>
    </reaction>
</comment>
<evidence type="ECO:0000313" key="12">
    <source>
        <dbReference type="Proteomes" id="UP000003011"/>
    </source>
</evidence>
<comment type="similarity">
    <text evidence="1">Belongs to the type-1 OGG1 family.</text>
</comment>
<dbReference type="STRING" id="679200.HMPREF9333_01886"/>
<dbReference type="GO" id="GO:0006284">
    <property type="term" value="P:base-excision repair"/>
    <property type="evidence" value="ECO:0007669"/>
    <property type="project" value="InterPro"/>
</dbReference>
<dbReference type="PATRIC" id="fig|679200.3.peg.1992"/>
<dbReference type="InterPro" id="IPR003265">
    <property type="entry name" value="HhH-GPD_domain"/>
</dbReference>
<proteinExistence type="inferred from homology"/>
<dbReference type="PANTHER" id="PTHR10242">
    <property type="entry name" value="8-OXOGUANINE DNA GLYCOSYLASE"/>
    <property type="match status" value="1"/>
</dbReference>
<comment type="caution">
    <text evidence="11">The sequence shown here is derived from an EMBL/GenBank/DDBJ whole genome shotgun (WGS) entry which is preliminary data.</text>
</comment>
<keyword evidence="8" id="KW-0326">Glycosidase</keyword>
<dbReference type="OrthoDB" id="9798522at2"/>
<dbReference type="Gene3D" id="1.10.340.30">
    <property type="entry name" value="Hypothetical protein, domain 2"/>
    <property type="match status" value="1"/>
</dbReference>
<dbReference type="PANTHER" id="PTHR10242:SF2">
    <property type="entry name" value="N-GLYCOSYLASE_DNA LYASE"/>
    <property type="match status" value="1"/>
</dbReference>
<evidence type="ECO:0000259" key="10">
    <source>
        <dbReference type="SMART" id="SM00478"/>
    </source>
</evidence>
<dbReference type="EC" id="4.2.99.18" evidence="2"/>
<dbReference type="SUPFAM" id="SSF55945">
    <property type="entry name" value="TATA-box binding protein-like"/>
    <property type="match status" value="1"/>
</dbReference>
<gene>
    <name evidence="11" type="ORF">HMPREF9333_01886</name>
</gene>
<feature type="domain" description="HhH-GPD" evidence="10">
    <location>
        <begin position="118"/>
        <end position="268"/>
    </location>
</feature>
<evidence type="ECO:0000256" key="1">
    <source>
        <dbReference type="ARBA" id="ARBA00010679"/>
    </source>
</evidence>
<sequence length="274" mass="31725">MFRIEAEKIDMNKTADSGQIFRFNRIGEDKFELIASDKLLYIKEIENDAGSLSHYEISCTEYEYKNYWENYFDLKTDYSAFIKDIPKDDIFLNKSVSYSNGIHILNQDKWEMLISFIISQRKSISAIKTSIEKLCCMFGKQIADGRYAFPTPEALACANLHELNACSLGYRSEYIYEAASLIASGKIVLDKLDKLNDKELIESLMRFKGVGIKVANCVVLFAYHRIGAFPVDVWIDRVIKTYYNGSFPINRYKGYAGVIQQYIFFYARNKDRNI</sequence>
<dbReference type="GO" id="GO:0140078">
    <property type="term" value="F:class I DNA-(apurinic or apyrimidinic site) endonuclease activity"/>
    <property type="evidence" value="ECO:0007669"/>
    <property type="project" value="UniProtKB-EC"/>
</dbReference>
<protein>
    <recommendedName>
        <fullName evidence="2">DNA-(apurinic or apyrimidinic site) lyase</fullName>
        <ecNumber evidence="2">4.2.99.18</ecNumber>
    </recommendedName>
</protein>
<dbReference type="eggNOG" id="COG0122">
    <property type="taxonomic scope" value="Bacteria"/>
</dbReference>
<dbReference type="InterPro" id="IPR023170">
    <property type="entry name" value="HhH_base_excis_C"/>
</dbReference>
<dbReference type="AlphaFoldDB" id="G5GJZ6"/>
<keyword evidence="5" id="KW-0234">DNA repair</keyword>
<dbReference type="GO" id="GO:0008534">
    <property type="term" value="F:oxidized purine nucleobase lesion DNA N-glycosylase activity"/>
    <property type="evidence" value="ECO:0007669"/>
    <property type="project" value="InterPro"/>
</dbReference>
<dbReference type="EMBL" id="ACZL01000031">
    <property type="protein sequence ID" value="EHI55039.1"/>
    <property type="molecule type" value="Genomic_DNA"/>
</dbReference>
<dbReference type="GO" id="GO:0006289">
    <property type="term" value="P:nucleotide-excision repair"/>
    <property type="evidence" value="ECO:0007669"/>
    <property type="project" value="InterPro"/>
</dbReference>
<evidence type="ECO:0000256" key="5">
    <source>
        <dbReference type="ARBA" id="ARBA00023204"/>
    </source>
</evidence>
<keyword evidence="12" id="KW-1185">Reference proteome</keyword>
<organism evidence="11 12">
    <name type="scientific">Johnsonella ignava ATCC 51276</name>
    <dbReference type="NCBI Taxonomy" id="679200"/>
    <lineage>
        <taxon>Bacteria</taxon>
        <taxon>Bacillati</taxon>
        <taxon>Bacillota</taxon>
        <taxon>Clostridia</taxon>
        <taxon>Lachnospirales</taxon>
        <taxon>Lachnospiraceae</taxon>
        <taxon>Johnsonella</taxon>
    </lineage>
</organism>
<dbReference type="HOGENOM" id="CLU_027543_3_0_9"/>
<keyword evidence="6" id="KW-0456">Lyase</keyword>